<dbReference type="HOGENOM" id="CLU_028984_1_1_9"/>
<reference evidence="2" key="2">
    <citation type="submission" date="2009-08" db="EMBL/GenBank/DDBJ databases">
        <authorList>
            <person name="Shrivastava S."/>
            <person name="Brinkac L.M."/>
            <person name="Dodson R.J."/>
            <person name="Harkins D.M."/>
            <person name="Durkin A.S."/>
            <person name="Sutton G."/>
        </authorList>
    </citation>
    <scope>NUCLEOTIDE SEQUENCE</scope>
    <source>
        <strain evidence="2">Eklund 17B</strain>
    </source>
</reference>
<name>B2TJD0_CLOBB</name>
<evidence type="ECO:0000313" key="2">
    <source>
        <dbReference type="EMBL" id="ACD22525.1"/>
    </source>
</evidence>
<feature type="domain" description="5-hmdU DNA kinase helical" evidence="1">
    <location>
        <begin position="11"/>
        <end position="287"/>
    </location>
</feature>
<reference evidence="2" key="1">
    <citation type="submission" date="2009-06" db="EMBL/GenBank/DDBJ databases">
        <authorList>
            <consortium name="US DOE Joint Genome Institute (JGI-PGF)"/>
            <person name="Lucas S."/>
            <person name="Copeland A."/>
            <person name="Lapidus A."/>
            <person name="Glavina del Rio T."/>
            <person name="Dalin E."/>
            <person name="Tice H."/>
            <person name="Bruce D."/>
            <person name="Goodwin L."/>
            <person name="Pitluck S."/>
            <person name="Kyrpides N."/>
            <person name="Mavromatis K."/>
            <person name="Ivanova N."/>
            <person name="Saunders E."/>
            <person name="Brettin T."/>
            <person name="Detter J.C."/>
            <person name="Han C."/>
            <person name="Larimer F."/>
            <person name="Land M."/>
            <person name="Hauser L."/>
            <person name="Markowitz V."/>
            <person name="Cheng J.-F."/>
            <person name="Hugenholtz P."/>
            <person name="Woyke T."/>
            <person name="Wu D."/>
            <person name="Gronow S."/>
            <person name="Klenk H.-P."/>
            <person name="Eisen J.A."/>
        </authorList>
    </citation>
    <scope>NUCLEOTIDE SEQUENCE</scope>
    <source>
        <strain evidence="2">Eklund 17B</strain>
    </source>
</reference>
<sequence length="330" mass="39215">MKLEDFKPTLVYDTYWKFAEKRQEVFFNRIQNKPFPWTDDKIIQKYKFTNVYRACDRVSQYLIKNVIYCNNLYSPKDQCFRILFFKLFNKIETWEYMENALGEISYRSYSYERYNELLTKKINNDERIYSAAYIMPSGKSCFGFDKKHQNNLKLLECMMESGLSSMIAKSKSLQELYLKLLNYPTLGTFLAFQFAIDINYSELCDFDEMSFVVAGPGAKNGINKCFGDLNGHKYEDIIKCVAEQQEMEFEKRGLKFNTLYGRKLQLIDCQNLFCETDKYARIAHPDIGTTNGRKRIKQQYVNRDMESIEYFYPPKWGINNHISIYRNGEL</sequence>
<accession>U4PET3</accession>
<evidence type="ECO:0000259" key="1">
    <source>
        <dbReference type="Pfam" id="PF18723"/>
    </source>
</evidence>
<organism evidence="2">
    <name type="scientific">Clostridium botulinum (strain Eklund 17B / Type B)</name>
    <dbReference type="NCBI Taxonomy" id="935198"/>
    <lineage>
        <taxon>Bacteria</taxon>
        <taxon>Bacillati</taxon>
        <taxon>Bacillota</taxon>
        <taxon>Clostridia</taxon>
        <taxon>Eubacteriales</taxon>
        <taxon>Clostridiaceae</taxon>
        <taxon>Clostridium</taxon>
    </lineage>
</organism>
<dbReference type="AlphaFoldDB" id="B2TJD0"/>
<gene>
    <name evidence="2" type="ordered locus">CLL_A1348</name>
</gene>
<dbReference type="Pfam" id="PF18723">
    <property type="entry name" value="HMUDK_hel"/>
    <property type="match status" value="1"/>
</dbReference>
<dbReference type="InterPro" id="IPR040684">
    <property type="entry name" value="HMUDK_hel"/>
</dbReference>
<dbReference type="EMBL" id="CP001056">
    <property type="protein sequence ID" value="ACD22525.1"/>
    <property type="molecule type" value="Genomic_DNA"/>
</dbReference>
<dbReference type="KEGG" id="cbk:CLL_A1348"/>
<accession>B2TJD0</accession>
<proteinExistence type="predicted"/>
<protein>
    <recommendedName>
        <fullName evidence="1">5-hmdU DNA kinase helical domain-containing protein</fullName>
    </recommendedName>
</protein>
<dbReference type="PATRIC" id="fig|935198.13.peg.1294"/>